<accession>A0AAW1X5J6</accession>
<protein>
    <submittedName>
        <fullName evidence="1">Uncharacterized protein</fullName>
    </submittedName>
</protein>
<proteinExistence type="predicted"/>
<name>A0AAW1X5J6_RUBAR</name>
<sequence length="125" mass="13428">MKALKGKGMGGSVMAGFIFRFARAEEHRHGWATRSAGCRRWRDLGLLLGTAVKEETPAELLEATDIGGLGFAASKWHRTLASMVKVQLAGFGFGLPWSGAGEQQRCAAWMGFAKAREQPCDGSGD</sequence>
<evidence type="ECO:0000313" key="1">
    <source>
        <dbReference type="EMBL" id="KAK9932273.1"/>
    </source>
</evidence>
<comment type="caution">
    <text evidence="1">The sequence shown here is derived from an EMBL/GenBank/DDBJ whole genome shotgun (WGS) entry which is preliminary data.</text>
</comment>
<dbReference type="EMBL" id="JBEDUW010000004">
    <property type="protein sequence ID" value="KAK9932273.1"/>
    <property type="molecule type" value="Genomic_DNA"/>
</dbReference>
<reference evidence="1 2" key="1">
    <citation type="journal article" date="2023" name="G3 (Bethesda)">
        <title>A chromosome-length genome assembly and annotation of blackberry (Rubus argutus, cv. 'Hillquist').</title>
        <authorList>
            <person name="Bruna T."/>
            <person name="Aryal R."/>
            <person name="Dudchenko O."/>
            <person name="Sargent D.J."/>
            <person name="Mead D."/>
            <person name="Buti M."/>
            <person name="Cavallini A."/>
            <person name="Hytonen T."/>
            <person name="Andres J."/>
            <person name="Pham M."/>
            <person name="Weisz D."/>
            <person name="Mascagni F."/>
            <person name="Usai G."/>
            <person name="Natali L."/>
            <person name="Bassil N."/>
            <person name="Fernandez G.E."/>
            <person name="Lomsadze A."/>
            <person name="Armour M."/>
            <person name="Olukolu B."/>
            <person name="Poorten T."/>
            <person name="Britton C."/>
            <person name="Davik J."/>
            <person name="Ashrafi H."/>
            <person name="Aiden E.L."/>
            <person name="Borodovsky M."/>
            <person name="Worthington M."/>
        </authorList>
    </citation>
    <scope>NUCLEOTIDE SEQUENCE [LARGE SCALE GENOMIC DNA]</scope>
    <source>
        <strain evidence="1">PI 553951</strain>
    </source>
</reference>
<gene>
    <name evidence="1" type="ORF">M0R45_019519</name>
</gene>
<evidence type="ECO:0000313" key="2">
    <source>
        <dbReference type="Proteomes" id="UP001457282"/>
    </source>
</evidence>
<organism evidence="1 2">
    <name type="scientific">Rubus argutus</name>
    <name type="common">Southern blackberry</name>
    <dbReference type="NCBI Taxonomy" id="59490"/>
    <lineage>
        <taxon>Eukaryota</taxon>
        <taxon>Viridiplantae</taxon>
        <taxon>Streptophyta</taxon>
        <taxon>Embryophyta</taxon>
        <taxon>Tracheophyta</taxon>
        <taxon>Spermatophyta</taxon>
        <taxon>Magnoliopsida</taxon>
        <taxon>eudicotyledons</taxon>
        <taxon>Gunneridae</taxon>
        <taxon>Pentapetalae</taxon>
        <taxon>rosids</taxon>
        <taxon>fabids</taxon>
        <taxon>Rosales</taxon>
        <taxon>Rosaceae</taxon>
        <taxon>Rosoideae</taxon>
        <taxon>Rosoideae incertae sedis</taxon>
        <taxon>Rubus</taxon>
    </lineage>
</organism>
<dbReference type="AlphaFoldDB" id="A0AAW1X5J6"/>
<dbReference type="Proteomes" id="UP001457282">
    <property type="component" value="Unassembled WGS sequence"/>
</dbReference>
<keyword evidence="2" id="KW-1185">Reference proteome</keyword>